<dbReference type="AlphaFoldDB" id="A0A075MMM3"/>
<dbReference type="RefSeq" id="WP_226987105.1">
    <property type="nucleotide sequence ID" value="NZ_CP007174.1"/>
</dbReference>
<dbReference type="Pfam" id="PF00984">
    <property type="entry name" value="UDPG_MGDP_dh"/>
    <property type="match status" value="1"/>
</dbReference>
<protein>
    <submittedName>
        <fullName evidence="3">UDP-N-acetyl-D-mannosaminuronate dehydrogenase</fullName>
        <ecNumber evidence="3">1.1.1.336</ecNumber>
    </submittedName>
</protein>
<dbReference type="SUPFAM" id="SSF48179">
    <property type="entry name" value="6-phosphogluconate dehydrogenase C-terminal domain-like"/>
    <property type="match status" value="1"/>
</dbReference>
<evidence type="ECO:0000313" key="3">
    <source>
        <dbReference type="EMBL" id="AIF82390.1"/>
    </source>
</evidence>
<comment type="similarity">
    <text evidence="1">Belongs to the UDP-glucose/GDP-mannose dehydrogenase family.</text>
</comment>
<dbReference type="InterPro" id="IPR017476">
    <property type="entry name" value="UDP-Glc/GDP-Man"/>
</dbReference>
<dbReference type="GO" id="GO:0089714">
    <property type="term" value="F:UDP-N-acetyl-D-mannosamine dehydrogenase activity"/>
    <property type="evidence" value="ECO:0007669"/>
    <property type="project" value="UniProtKB-EC"/>
</dbReference>
<accession>A0A075MMM3</accession>
<dbReference type="InterPro" id="IPR028359">
    <property type="entry name" value="UDP_ManNAc/GlcNAc_DH"/>
</dbReference>
<dbReference type="EMBL" id="CP007174">
    <property type="protein sequence ID" value="AIF82390.1"/>
    <property type="molecule type" value="Genomic_DNA"/>
</dbReference>
<organism evidence="3 4">
    <name type="scientific">Candidatus Nitrososphaera evergladensis SR1</name>
    <dbReference type="NCBI Taxonomy" id="1459636"/>
    <lineage>
        <taxon>Archaea</taxon>
        <taxon>Nitrososphaerota</taxon>
        <taxon>Nitrososphaeria</taxon>
        <taxon>Nitrososphaerales</taxon>
        <taxon>Nitrososphaeraceae</taxon>
        <taxon>Nitrososphaera</taxon>
    </lineage>
</organism>
<dbReference type="Proteomes" id="UP000028194">
    <property type="component" value="Chromosome"/>
</dbReference>
<keyword evidence="3" id="KW-0560">Oxidoreductase</keyword>
<dbReference type="GeneID" id="41596212"/>
<reference evidence="3 4" key="1">
    <citation type="journal article" date="2014" name="PLoS ONE">
        <title>Genome Sequence of Candidatus Nitrososphaera evergladensis from Group I.1b Enriched from Everglades Soil Reveals Novel Genomic Features of the Ammonia-Oxidizing Archaea.</title>
        <authorList>
            <person name="Zhalnina K.V."/>
            <person name="Dias R."/>
            <person name="Leonard M.T."/>
            <person name="Dorr de Quadros P."/>
            <person name="Camargo F.A."/>
            <person name="Drew J.C."/>
            <person name="Farmerie W.G."/>
            <person name="Daroub S.H."/>
            <person name="Triplett E.W."/>
        </authorList>
    </citation>
    <scope>NUCLEOTIDE SEQUENCE [LARGE SCALE GENOMIC DNA]</scope>
    <source>
        <strain evidence="3 4">SR1</strain>
    </source>
</reference>
<feature type="domain" description="UDP-glucose/GDP-mannose dehydrogenase dimerisation" evidence="2">
    <location>
        <begin position="192"/>
        <end position="280"/>
    </location>
</feature>
<dbReference type="SUPFAM" id="SSF51735">
    <property type="entry name" value="NAD(P)-binding Rossmann-fold domains"/>
    <property type="match status" value="1"/>
</dbReference>
<dbReference type="InterPro" id="IPR036291">
    <property type="entry name" value="NAD(P)-bd_dom_sf"/>
</dbReference>
<gene>
    <name evidence="3" type="ORF">NTE_00308</name>
</gene>
<sequence>MSNNGKTTRTTSAHYSTSKKQVLVIGLGQIGYSNAEYMTMKGLTVDGYDISEKAIQRAVDDQVIRKRAQSFAGYDYYIICISTHRPEDMFQPYLDGLFDIARQLLYEGKQGALVGIDSTITRGTSEKVLEMLRHKMHVVHVPHRYFGPEKHDHGVNQTRVIGGCGECCIEAAKHFYGNLLDIPLHTVESVEVAELCKIVENSYRFMEIAFAEELKMFCDRSAIDFQELREAINTKWNIKVLEPREGIGGHCLPKDSQMFLGLLKNVLDTSIIDAAKKVDEEYRRHHSVYAVSAKVKSPQSA</sequence>
<dbReference type="PIRSF" id="PIRSF000124">
    <property type="entry name" value="UDPglc_GDPman_dh"/>
    <property type="match status" value="1"/>
</dbReference>
<dbReference type="InterPro" id="IPR014026">
    <property type="entry name" value="UDP-Glc/GDP-Man_DH_dimer"/>
</dbReference>
<proteinExistence type="inferred from homology"/>
<dbReference type="InterPro" id="IPR008927">
    <property type="entry name" value="6-PGluconate_DH-like_C_sf"/>
</dbReference>
<evidence type="ECO:0000256" key="1">
    <source>
        <dbReference type="PIRNR" id="PIRNR000124"/>
    </source>
</evidence>
<dbReference type="EC" id="1.1.1.336" evidence="3"/>
<dbReference type="STRING" id="1459636.NTE_00308"/>
<dbReference type="GO" id="GO:0051287">
    <property type="term" value="F:NAD binding"/>
    <property type="evidence" value="ECO:0007669"/>
    <property type="project" value="InterPro"/>
</dbReference>
<dbReference type="GO" id="GO:0000271">
    <property type="term" value="P:polysaccharide biosynthetic process"/>
    <property type="evidence" value="ECO:0007669"/>
    <property type="project" value="InterPro"/>
</dbReference>
<name>A0A075MMM3_9ARCH</name>
<dbReference type="Gene3D" id="3.40.50.720">
    <property type="entry name" value="NAD(P)-binding Rossmann-like Domain"/>
    <property type="match status" value="2"/>
</dbReference>
<dbReference type="KEGG" id="nev:NTE_00308"/>
<dbReference type="GO" id="GO:0050661">
    <property type="term" value="F:NADP binding"/>
    <property type="evidence" value="ECO:0007669"/>
    <property type="project" value="InterPro"/>
</dbReference>
<dbReference type="PANTHER" id="PTHR43491">
    <property type="entry name" value="UDP-N-ACETYL-D-MANNOSAMINE DEHYDROGENASE"/>
    <property type="match status" value="1"/>
</dbReference>
<dbReference type="eggNOG" id="arCOG00252">
    <property type="taxonomic scope" value="Archaea"/>
</dbReference>
<dbReference type="HOGENOM" id="CLU_069297_0_0_2"/>
<evidence type="ECO:0000313" key="4">
    <source>
        <dbReference type="Proteomes" id="UP000028194"/>
    </source>
</evidence>
<dbReference type="GO" id="GO:0016628">
    <property type="term" value="F:oxidoreductase activity, acting on the CH-CH group of donors, NAD or NADP as acceptor"/>
    <property type="evidence" value="ECO:0007669"/>
    <property type="project" value="InterPro"/>
</dbReference>
<dbReference type="PANTHER" id="PTHR43491:SF1">
    <property type="entry name" value="UDP-N-ACETYL-D-MANNOSAMINE DEHYDROGENASE"/>
    <property type="match status" value="1"/>
</dbReference>
<evidence type="ECO:0000259" key="2">
    <source>
        <dbReference type="Pfam" id="PF00984"/>
    </source>
</evidence>
<dbReference type="PIRSF" id="PIRSF500136">
    <property type="entry name" value="UDP_ManNAc_DH"/>
    <property type="match status" value="1"/>
</dbReference>
<keyword evidence="4" id="KW-1185">Reference proteome</keyword>